<dbReference type="GO" id="GO:0005737">
    <property type="term" value="C:cytoplasm"/>
    <property type="evidence" value="ECO:0007669"/>
    <property type="project" value="TreeGrafter"/>
</dbReference>
<dbReference type="Proteomes" id="UP001304300">
    <property type="component" value="Chromosome"/>
</dbReference>
<dbReference type="NCBIfam" id="TIGR00486">
    <property type="entry name" value="YbgI_SA1388"/>
    <property type="match status" value="1"/>
</dbReference>
<reference evidence="4 5" key="1">
    <citation type="submission" date="2023-10" db="EMBL/GenBank/DDBJ databases">
        <title>Rubellicoccus peritrichatus gen. nov., sp. nov., isolated from an algae of coral reef tank.</title>
        <authorList>
            <person name="Luo J."/>
        </authorList>
    </citation>
    <scope>NUCLEOTIDE SEQUENCE [LARGE SCALE GENOMIC DNA]</scope>
    <source>
        <strain evidence="4 5">CR14</strain>
    </source>
</reference>
<dbReference type="PANTHER" id="PTHR13799">
    <property type="entry name" value="NGG1 INTERACTING FACTOR 3"/>
    <property type="match status" value="1"/>
</dbReference>
<dbReference type="GO" id="GO:0046872">
    <property type="term" value="F:metal ion binding"/>
    <property type="evidence" value="ECO:0007669"/>
    <property type="project" value="UniProtKB-KW"/>
</dbReference>
<dbReference type="SUPFAM" id="SSF102705">
    <property type="entry name" value="NIF3 (NGG1p interacting factor 3)-like"/>
    <property type="match status" value="1"/>
</dbReference>
<dbReference type="Pfam" id="PF01784">
    <property type="entry name" value="DUF34_NIF3"/>
    <property type="match status" value="1"/>
</dbReference>
<dbReference type="AlphaFoldDB" id="A0AAQ3LCX9"/>
<name>A0AAQ3LCX9_9BACT</name>
<dbReference type="Gene3D" id="3.40.1390.30">
    <property type="entry name" value="NIF3 (NGG1p interacting factor 3)-like"/>
    <property type="match status" value="2"/>
</dbReference>
<comment type="similarity">
    <text evidence="1">Belongs to the GTP cyclohydrolase I type 2/NIF3 family.</text>
</comment>
<evidence type="ECO:0000313" key="5">
    <source>
        <dbReference type="Proteomes" id="UP001304300"/>
    </source>
</evidence>
<evidence type="ECO:0000313" key="4">
    <source>
        <dbReference type="EMBL" id="WOO41263.1"/>
    </source>
</evidence>
<dbReference type="EMBL" id="CP136920">
    <property type="protein sequence ID" value="WOO41263.1"/>
    <property type="molecule type" value="Genomic_DNA"/>
</dbReference>
<gene>
    <name evidence="4" type="ORF">RZN69_21800</name>
</gene>
<dbReference type="InterPro" id="IPR002678">
    <property type="entry name" value="DUF34/NIF3"/>
</dbReference>
<dbReference type="InterPro" id="IPR036069">
    <property type="entry name" value="DUF34/NIF3_sf"/>
</dbReference>
<feature type="binding site" evidence="3">
    <location>
        <position position="67"/>
    </location>
    <ligand>
        <name>a divalent metal cation</name>
        <dbReference type="ChEBI" id="CHEBI:60240"/>
        <label>1</label>
    </ligand>
</feature>
<dbReference type="RefSeq" id="WP_317833692.1">
    <property type="nucleotide sequence ID" value="NZ_CP136920.1"/>
</dbReference>
<accession>A0AAQ3LCX9</accession>
<feature type="binding site" evidence="3">
    <location>
        <position position="223"/>
    </location>
    <ligand>
        <name>a divalent metal cation</name>
        <dbReference type="ChEBI" id="CHEBI:60240"/>
        <label>1</label>
    </ligand>
</feature>
<feature type="binding site" evidence="3">
    <location>
        <position position="103"/>
    </location>
    <ligand>
        <name>a divalent metal cation</name>
        <dbReference type="ChEBI" id="CHEBI:60240"/>
        <label>1</label>
    </ligand>
</feature>
<keyword evidence="5" id="KW-1185">Reference proteome</keyword>
<evidence type="ECO:0000256" key="3">
    <source>
        <dbReference type="PIRSR" id="PIRSR602678-1"/>
    </source>
</evidence>
<proteinExistence type="inferred from homology"/>
<dbReference type="KEGG" id="puo:RZN69_21800"/>
<dbReference type="PANTHER" id="PTHR13799:SF14">
    <property type="entry name" value="GTP CYCLOHYDROLASE 1 TYPE 2 HOMOLOG"/>
    <property type="match status" value="1"/>
</dbReference>
<organism evidence="4 5">
    <name type="scientific">Rubellicoccus peritrichatus</name>
    <dbReference type="NCBI Taxonomy" id="3080537"/>
    <lineage>
        <taxon>Bacteria</taxon>
        <taxon>Pseudomonadati</taxon>
        <taxon>Verrucomicrobiota</taxon>
        <taxon>Opitutia</taxon>
        <taxon>Puniceicoccales</taxon>
        <taxon>Cerasicoccaceae</taxon>
        <taxon>Rubellicoccus</taxon>
    </lineage>
</organism>
<evidence type="ECO:0000256" key="1">
    <source>
        <dbReference type="ARBA" id="ARBA00006964"/>
    </source>
</evidence>
<feature type="binding site" evidence="3">
    <location>
        <position position="66"/>
    </location>
    <ligand>
        <name>a divalent metal cation</name>
        <dbReference type="ChEBI" id="CHEBI:60240"/>
        <label>1</label>
    </ligand>
</feature>
<sequence>MARLTDIVEYCDSRIKRSEIPDFPGAKNGLQVANNGEVTKIGAAVDAGLVPFEEATMQGIDFLIVHHGLFWNPPIPVVGPAYSKLRLLMEKNLAVYGAHLPLDCHPEIGNNAILAEKVGLKVVDWFLPYEGIHMGAVTEPPRSRSALREQLETLFPSTFIGIEYGPDTPRKVGILTGSGSSAIPHLVANGIDTFITGELKQEHFNVAQEQGLNLYLCGHYATEVFGVQALAQEVSEKFEIPYEFVKTECPL</sequence>
<evidence type="ECO:0000256" key="2">
    <source>
        <dbReference type="ARBA" id="ARBA00022723"/>
    </source>
</evidence>
<protein>
    <submittedName>
        <fullName evidence="4">Nif3-like dinuclear metal center hexameric protein</fullName>
    </submittedName>
</protein>
<feature type="binding site" evidence="3">
    <location>
        <position position="219"/>
    </location>
    <ligand>
        <name>a divalent metal cation</name>
        <dbReference type="ChEBI" id="CHEBI:60240"/>
        <label>1</label>
    </ligand>
</feature>
<keyword evidence="2 3" id="KW-0479">Metal-binding</keyword>